<feature type="region of interest" description="Disordered" evidence="1">
    <location>
        <begin position="78"/>
        <end position="122"/>
    </location>
</feature>
<keyword evidence="4" id="KW-1185">Reference proteome</keyword>
<dbReference type="Proteomes" id="UP000574931">
    <property type="component" value="Unassembled WGS sequence"/>
</dbReference>
<evidence type="ECO:0000256" key="2">
    <source>
        <dbReference type="SAM" id="SignalP"/>
    </source>
</evidence>
<dbReference type="AlphaFoldDB" id="A0A849KNJ6"/>
<sequence>MNRNTLFFVAAIVLVALAACGKGNEEKAAAPAQDGAAVSQPAAPAEGASEKEGPDLVKALRENAGVTTPEEQAAAIERARTNAESAAKAVGQNAEQAQAAGEAAAATAQRSFNERQNAVQSN</sequence>
<keyword evidence="2" id="KW-0732">Signal</keyword>
<dbReference type="EMBL" id="JABFCY010000008">
    <property type="protein sequence ID" value="NNU61250.1"/>
    <property type="molecule type" value="Genomic_DNA"/>
</dbReference>
<proteinExistence type="predicted"/>
<comment type="caution">
    <text evidence="3">The sequence shown here is derived from an EMBL/GenBank/DDBJ whole genome shotgun (WGS) entry which is preliminary data.</text>
</comment>
<feature type="region of interest" description="Disordered" evidence="1">
    <location>
        <begin position="24"/>
        <end position="55"/>
    </location>
</feature>
<accession>A0A849KNJ6</accession>
<reference evidence="3 4" key="1">
    <citation type="submission" date="2020-05" db="EMBL/GenBank/DDBJ databases">
        <title>Draft Genome Sequence of Ochrobactrum soli Isolated from Stable Fly Gut.</title>
        <authorList>
            <person name="Pileggi M.T."/>
            <person name="Vazhakkala L.J."/>
            <person name="Wong C.N."/>
        </authorList>
    </citation>
    <scope>NUCLEOTIDE SEQUENCE [LARGE SCALE GENOMIC DNA]</scope>
    <source>
        <strain evidence="3 4">MTP-C0764</strain>
    </source>
</reference>
<evidence type="ECO:0000313" key="4">
    <source>
        <dbReference type="Proteomes" id="UP000574931"/>
    </source>
</evidence>
<dbReference type="PROSITE" id="PS51257">
    <property type="entry name" value="PROKAR_LIPOPROTEIN"/>
    <property type="match status" value="1"/>
</dbReference>
<evidence type="ECO:0000256" key="1">
    <source>
        <dbReference type="SAM" id="MobiDB-lite"/>
    </source>
</evidence>
<name>A0A849KNJ6_9HYPH</name>
<feature type="chain" id="PRO_5032678985" evidence="2">
    <location>
        <begin position="19"/>
        <end position="122"/>
    </location>
</feature>
<organism evidence="3 4">
    <name type="scientific">Ochrobactrum soli</name>
    <dbReference type="NCBI Taxonomy" id="2448455"/>
    <lineage>
        <taxon>Bacteria</taxon>
        <taxon>Pseudomonadati</taxon>
        <taxon>Pseudomonadota</taxon>
        <taxon>Alphaproteobacteria</taxon>
        <taxon>Hyphomicrobiales</taxon>
        <taxon>Brucellaceae</taxon>
        <taxon>Brucella/Ochrobactrum group</taxon>
        <taxon>Ochrobactrum</taxon>
    </lineage>
</organism>
<feature type="compositionally biased region" description="Polar residues" evidence="1">
    <location>
        <begin position="110"/>
        <end position="122"/>
    </location>
</feature>
<feature type="compositionally biased region" description="Low complexity" evidence="1">
    <location>
        <begin position="89"/>
        <end position="109"/>
    </location>
</feature>
<gene>
    <name evidence="3" type="ORF">HKX02_13470</name>
</gene>
<feature type="signal peptide" evidence="2">
    <location>
        <begin position="1"/>
        <end position="18"/>
    </location>
</feature>
<evidence type="ECO:0000313" key="3">
    <source>
        <dbReference type="EMBL" id="NNU61250.1"/>
    </source>
</evidence>
<protein>
    <submittedName>
        <fullName evidence="3">Antifreeze protein</fullName>
    </submittedName>
</protein>